<dbReference type="GO" id="GO:0000978">
    <property type="term" value="F:RNA polymerase II cis-regulatory region sequence-specific DNA binding"/>
    <property type="evidence" value="ECO:0007669"/>
    <property type="project" value="TreeGrafter"/>
</dbReference>
<evidence type="ECO:0000256" key="5">
    <source>
        <dbReference type="SAM" id="MobiDB-lite"/>
    </source>
</evidence>
<dbReference type="Gene3D" id="4.10.240.10">
    <property type="entry name" value="Zn(2)-C6 fungal-type DNA-binding domain"/>
    <property type="match status" value="1"/>
</dbReference>
<keyword evidence="8" id="KW-1185">Reference proteome</keyword>
<dbReference type="InterPro" id="IPR007219">
    <property type="entry name" value="XnlR_reg_dom"/>
</dbReference>
<dbReference type="Pfam" id="PF04082">
    <property type="entry name" value="Fungal_trans"/>
    <property type="match status" value="1"/>
</dbReference>
<evidence type="ECO:0000256" key="4">
    <source>
        <dbReference type="ARBA" id="ARBA00023242"/>
    </source>
</evidence>
<gene>
    <name evidence="7" type="ORF">ACJ73_07975</name>
</gene>
<dbReference type="PANTHER" id="PTHR47424">
    <property type="entry name" value="REGULATORY PROTEIN GAL4"/>
    <property type="match status" value="1"/>
</dbReference>
<evidence type="ECO:0000313" key="7">
    <source>
        <dbReference type="EMBL" id="OJD20689.1"/>
    </source>
</evidence>
<dbReference type="GO" id="GO:0005634">
    <property type="term" value="C:nucleus"/>
    <property type="evidence" value="ECO:0007669"/>
    <property type="project" value="TreeGrafter"/>
</dbReference>
<dbReference type="PANTHER" id="PTHR47424:SF5">
    <property type="entry name" value="ZN(II)2CYS6 TRANSCRIPTION FACTOR (EUROFUNG)"/>
    <property type="match status" value="1"/>
</dbReference>
<dbReference type="VEuPathDB" id="FungiDB:ACJ73_07975"/>
<dbReference type="CDD" id="cd12148">
    <property type="entry name" value="fungal_TF_MHR"/>
    <property type="match status" value="1"/>
</dbReference>
<dbReference type="AlphaFoldDB" id="A0A1J9PWG5"/>
<feature type="domain" description="Xylanolytic transcriptional activator regulatory" evidence="6">
    <location>
        <begin position="238"/>
        <end position="343"/>
    </location>
</feature>
<dbReference type="GO" id="GO:0000435">
    <property type="term" value="P:positive regulation of transcription from RNA polymerase II promoter by galactose"/>
    <property type="evidence" value="ECO:0007669"/>
    <property type="project" value="TreeGrafter"/>
</dbReference>
<proteinExistence type="predicted"/>
<keyword evidence="3" id="KW-0804">Transcription</keyword>
<dbReference type="GO" id="GO:0006351">
    <property type="term" value="P:DNA-templated transcription"/>
    <property type="evidence" value="ECO:0007669"/>
    <property type="project" value="InterPro"/>
</dbReference>
<evidence type="ECO:0000313" key="8">
    <source>
        <dbReference type="Proteomes" id="UP000242791"/>
    </source>
</evidence>
<keyword evidence="4" id="KW-0539">Nucleus</keyword>
<accession>A0A1J9PWG5</accession>
<feature type="region of interest" description="Disordered" evidence="5">
    <location>
        <begin position="526"/>
        <end position="547"/>
    </location>
</feature>
<evidence type="ECO:0000256" key="3">
    <source>
        <dbReference type="ARBA" id="ARBA00023163"/>
    </source>
</evidence>
<dbReference type="EMBL" id="LGTZ01001749">
    <property type="protein sequence ID" value="OJD20689.1"/>
    <property type="molecule type" value="Genomic_DNA"/>
</dbReference>
<keyword evidence="2" id="KW-0238">DNA-binding</keyword>
<evidence type="ECO:0000256" key="2">
    <source>
        <dbReference type="ARBA" id="ARBA00023125"/>
    </source>
</evidence>
<name>A0A1J9PWG5_9EURO</name>
<dbReference type="Proteomes" id="UP000242791">
    <property type="component" value="Unassembled WGS sequence"/>
</dbReference>
<evidence type="ECO:0000256" key="1">
    <source>
        <dbReference type="ARBA" id="ARBA00023015"/>
    </source>
</evidence>
<keyword evidence="1" id="KW-0805">Transcription regulation</keyword>
<dbReference type="STRING" id="1658174.A0A1J9PWG5"/>
<dbReference type="OrthoDB" id="3362851at2759"/>
<dbReference type="GO" id="GO:0000981">
    <property type="term" value="F:DNA-binding transcription factor activity, RNA polymerase II-specific"/>
    <property type="evidence" value="ECO:0007669"/>
    <property type="project" value="InterPro"/>
</dbReference>
<reference evidence="7 8" key="1">
    <citation type="submission" date="2015-08" db="EMBL/GenBank/DDBJ databases">
        <title>Emmonsia species relationships and genome sequence.</title>
        <authorList>
            <person name="Cuomo C.A."/>
            <person name="Schwartz I.S."/>
            <person name="Kenyon C."/>
            <person name="De Hoog G.S."/>
            <person name="Govender N.P."/>
            <person name="Botha A."/>
            <person name="Moreno L."/>
            <person name="De Vries M."/>
            <person name="Munoz J.F."/>
            <person name="Stielow J.B."/>
        </authorList>
    </citation>
    <scope>NUCLEOTIDE SEQUENCE [LARGE SCALE GENOMIC DNA]</scope>
    <source>
        <strain evidence="7 8">EI222</strain>
    </source>
</reference>
<comment type="caution">
    <text evidence="7">The sequence shown here is derived from an EMBL/GenBank/DDBJ whole genome shotgun (WGS) entry which is preliminary data.</text>
</comment>
<feature type="region of interest" description="Disordered" evidence="5">
    <location>
        <begin position="88"/>
        <end position="107"/>
    </location>
</feature>
<protein>
    <recommendedName>
        <fullName evidence="6">Xylanolytic transcriptional activator regulatory domain-containing protein</fullName>
    </recommendedName>
</protein>
<evidence type="ECO:0000259" key="6">
    <source>
        <dbReference type="Pfam" id="PF04082"/>
    </source>
</evidence>
<dbReference type="GO" id="GO:0008270">
    <property type="term" value="F:zinc ion binding"/>
    <property type="evidence" value="ECO:0007669"/>
    <property type="project" value="InterPro"/>
</dbReference>
<dbReference type="InterPro" id="IPR036864">
    <property type="entry name" value="Zn2-C6_fun-type_DNA-bd_sf"/>
</dbReference>
<feature type="compositionally biased region" description="Polar residues" evidence="5">
    <location>
        <begin position="93"/>
        <end position="106"/>
    </location>
</feature>
<feature type="region of interest" description="Disordered" evidence="5">
    <location>
        <begin position="179"/>
        <end position="198"/>
    </location>
</feature>
<dbReference type="InterPro" id="IPR051127">
    <property type="entry name" value="Fungal_SecMet_Regulators"/>
</dbReference>
<sequence length="638" mass="71650">MFHTFEGFENPNIRCDGEQPCEACQWYKKTDLCHYSDPRPSRRHVEKLSSTLDEYRCVMEKLFPDIAVESLANLSRENLLELIADRPPKASLSPLTSPQEESTMSPLSLEDENLESLQTMPDESGDSQESEGTDSLVRISDDINALSLSLKQSSTYLGISSVMAVMRVIMWIDPNSASAPQIDDENTRSPPKTIRGPRNLIDVSRYPQSQSRLGRTALDEAAFRGVLLKGNRTDRRWMGLLNMVFALGSIATYPVDDRSHDLYYRRARQYLTLDSLDSAQLETVQTLALMGRFYLHYGIRWYGTAAGKPNHTQSLSVDIRRRVWWSLFCLDTWAHMTLGRPSLGRWGHGITAKLPQYLGDRENALGILPLVENSHFCRIATQVGDALATSPLGNYAEMASLVLLSYAMRRVPYVALREEERSVIEKCRTVAHETIRDISSATRVNKMTGWNAVWFIFQASLVPVLGLFMQITQPSMPRARSTPVVAQVEIVMVALVQMQLWSPAAKRTLEIVSRIFDAVNRSHGEGSERSTIQTAAPAGHPISTTQGLQPPNYVEQVPLLNGRNLTASLIEYSGPNMWDYLTWSDRSLWAGFTGDPTIPQEALAVYGVDENFLKYHEANAISETAYGGYPVTNRINFQ</sequence>
<organism evidence="7 8">
    <name type="scientific">Blastomyces percursus</name>
    <dbReference type="NCBI Taxonomy" id="1658174"/>
    <lineage>
        <taxon>Eukaryota</taxon>
        <taxon>Fungi</taxon>
        <taxon>Dikarya</taxon>
        <taxon>Ascomycota</taxon>
        <taxon>Pezizomycotina</taxon>
        <taxon>Eurotiomycetes</taxon>
        <taxon>Eurotiomycetidae</taxon>
        <taxon>Onygenales</taxon>
        <taxon>Ajellomycetaceae</taxon>
        <taxon>Blastomyces</taxon>
    </lineage>
</organism>